<evidence type="ECO:0000259" key="12">
    <source>
        <dbReference type="PROSITE" id="PS50908"/>
    </source>
</evidence>
<dbReference type="Gene3D" id="4.10.1000.10">
    <property type="entry name" value="Zinc finger, CCCH-type"/>
    <property type="match status" value="2"/>
</dbReference>
<dbReference type="OrthoDB" id="411372at2759"/>
<keyword evidence="14" id="KW-1185">Reference proteome</keyword>
<evidence type="ECO:0000256" key="8">
    <source>
        <dbReference type="ARBA" id="ARBA00023242"/>
    </source>
</evidence>
<evidence type="ECO:0000313" key="13">
    <source>
        <dbReference type="EnsemblMetazoa" id="Aqu2.1.21811_001"/>
    </source>
</evidence>
<comment type="subcellular location">
    <subcellularLocation>
        <location evidence="1">Nucleus</location>
    </subcellularLocation>
</comment>
<dbReference type="PANTHER" id="PTHR23102:SF24">
    <property type="entry name" value="CLEAVAGE AND POLYADENYLATION SPECIFICITY FACTOR SUBUNIT 4"/>
    <property type="match status" value="1"/>
</dbReference>
<dbReference type="InterPro" id="IPR036855">
    <property type="entry name" value="Znf_CCCH_sf"/>
</dbReference>
<feature type="region of interest" description="Disordered" evidence="10">
    <location>
        <begin position="91"/>
        <end position="122"/>
    </location>
</feature>
<dbReference type="InterPro" id="IPR041367">
    <property type="entry name" value="Znf-CCCH_4"/>
</dbReference>
<evidence type="ECO:0000256" key="4">
    <source>
        <dbReference type="ARBA" id="ARBA00022737"/>
    </source>
</evidence>
<feature type="compositionally biased region" description="Basic and acidic residues" evidence="10">
    <location>
        <begin position="163"/>
        <end position="179"/>
    </location>
</feature>
<evidence type="ECO:0000256" key="1">
    <source>
        <dbReference type="ARBA" id="ARBA00004123"/>
    </source>
</evidence>
<keyword evidence="4" id="KW-0677">Repeat</keyword>
<dbReference type="Proteomes" id="UP000007879">
    <property type="component" value="Unassembled WGS sequence"/>
</dbReference>
<dbReference type="GO" id="GO:0005634">
    <property type="term" value="C:nucleus"/>
    <property type="evidence" value="ECO:0007669"/>
    <property type="project" value="UniProtKB-SubCell"/>
</dbReference>
<feature type="compositionally biased region" description="Basic and acidic residues" evidence="10">
    <location>
        <begin position="11"/>
        <end position="29"/>
    </location>
</feature>
<dbReference type="PROSITE" id="PS50908">
    <property type="entry name" value="RWD"/>
    <property type="match status" value="1"/>
</dbReference>
<keyword evidence="5 9" id="KW-0863">Zinc-finger</keyword>
<feature type="compositionally biased region" description="Low complexity" evidence="10">
    <location>
        <begin position="1"/>
        <end position="10"/>
    </location>
</feature>
<keyword evidence="6 9" id="KW-0862">Zinc</keyword>
<dbReference type="Gene3D" id="3.10.110.10">
    <property type="entry name" value="Ubiquitin Conjugating Enzyme"/>
    <property type="match status" value="1"/>
</dbReference>
<feature type="compositionally biased region" description="Polar residues" evidence="10">
    <location>
        <begin position="147"/>
        <end position="159"/>
    </location>
</feature>
<keyword evidence="2" id="KW-0507">mRNA processing</keyword>
<dbReference type="Pfam" id="PF05773">
    <property type="entry name" value="RWD"/>
    <property type="match status" value="1"/>
</dbReference>
<dbReference type="EnsemblMetazoa" id="XM_011407929.2">
    <property type="protein sequence ID" value="XP_011406231.2"/>
    <property type="gene ID" value="LOC105314027"/>
</dbReference>
<keyword evidence="3 9" id="KW-0479">Metal-binding</keyword>
<dbReference type="Pfam" id="PF00642">
    <property type="entry name" value="zf-CCCH"/>
    <property type="match status" value="1"/>
</dbReference>
<dbReference type="AlphaFoldDB" id="A0A1X7U300"/>
<dbReference type="PROSITE" id="PS50103">
    <property type="entry name" value="ZF_C3H1"/>
    <property type="match status" value="2"/>
</dbReference>
<feature type="domain" description="C3H1-type" evidence="11">
    <location>
        <begin position="40"/>
        <end position="66"/>
    </location>
</feature>
<feature type="compositionally biased region" description="Polar residues" evidence="10">
    <location>
        <begin position="30"/>
        <end position="39"/>
    </location>
</feature>
<dbReference type="InParanoid" id="A0A1X7U300"/>
<evidence type="ECO:0000256" key="3">
    <source>
        <dbReference type="ARBA" id="ARBA00022723"/>
    </source>
</evidence>
<reference evidence="13" key="2">
    <citation type="submission" date="2017-05" db="UniProtKB">
        <authorList>
            <consortium name="EnsemblMetazoa"/>
        </authorList>
    </citation>
    <scope>IDENTIFICATION</scope>
</reference>
<dbReference type="eggNOG" id="KOG1940">
    <property type="taxonomic scope" value="Eukaryota"/>
</dbReference>
<evidence type="ECO:0000256" key="6">
    <source>
        <dbReference type="ARBA" id="ARBA00022833"/>
    </source>
</evidence>
<dbReference type="PANTHER" id="PTHR23102">
    <property type="entry name" value="CLEAVAGE AND POLYADENYLATION SPECIFICITY FACTOR SUBUNIT 4-RELATED"/>
    <property type="match status" value="1"/>
</dbReference>
<dbReference type="SUPFAM" id="SSF90229">
    <property type="entry name" value="CCCH zinc finger"/>
    <property type="match status" value="2"/>
</dbReference>
<evidence type="ECO:0000313" key="14">
    <source>
        <dbReference type="Proteomes" id="UP000007879"/>
    </source>
</evidence>
<dbReference type="SUPFAM" id="SSF54495">
    <property type="entry name" value="UBC-like"/>
    <property type="match status" value="1"/>
</dbReference>
<feature type="zinc finger region" description="C3H1-type" evidence="9">
    <location>
        <begin position="40"/>
        <end position="66"/>
    </location>
</feature>
<name>A0A1X7U300_AMPQE</name>
<sequence length="475" mass="53205">MSSSSPGEDSSGNKESKQEGASNNKKETKTISSSRTGNNKRVPPLCREYVNKGSCSYGSRCRYRHPQSTKQVCRHFLASNCRYGDQCKFLHPPRDDDLTPPTSPPLPPASRTDDDDSRDDSITLLNTMSFPSISSSLSKTKAPLYQTPPTIHTHQQSSAPPVERAKDHRQSDHSGRRAEPLTLDAFFKTGSQGKAGPVAAPVARAPVPRPKRAVDSSVPLQSLRDIEIEQLTKRYYGDQHQLVEKSSDSCVYVIKFSPTDPEWIENKYPSFDIKITLPSEYPRKPCKLEVVNTGVLSIDCIDSVNNELEGRVEHHQLANRRSGQHELMLRPILHWLDNNAMRLIPRTSFLEDFSSKINIKDEDNDSATASDDDDEDDDEDDVATTNMKYVSPVKRGTELRLVDIKLSEGVGTIQMSVIKVTVECSRCKCRTDLLCKENKVTSQVCSKCSHWISVQYNPDLLHSSNHTLAYLDLLK</sequence>
<proteinExistence type="predicted"/>
<dbReference type="STRING" id="400682.A0A1X7U300"/>
<evidence type="ECO:0000259" key="11">
    <source>
        <dbReference type="PROSITE" id="PS50103"/>
    </source>
</evidence>
<feature type="domain" description="C3H1-type" evidence="11">
    <location>
        <begin position="67"/>
        <end position="94"/>
    </location>
</feature>
<feature type="domain" description="RWD" evidence="12">
    <location>
        <begin position="226"/>
        <end position="343"/>
    </location>
</feature>
<dbReference type="Pfam" id="PF18044">
    <property type="entry name" value="zf-CCCH_4"/>
    <property type="match status" value="1"/>
</dbReference>
<evidence type="ECO:0000256" key="9">
    <source>
        <dbReference type="PROSITE-ProRule" id="PRU00723"/>
    </source>
</evidence>
<reference evidence="14" key="1">
    <citation type="journal article" date="2010" name="Nature">
        <title>The Amphimedon queenslandica genome and the evolution of animal complexity.</title>
        <authorList>
            <person name="Srivastava M."/>
            <person name="Simakov O."/>
            <person name="Chapman J."/>
            <person name="Fahey B."/>
            <person name="Gauthier M.E."/>
            <person name="Mitros T."/>
            <person name="Richards G.S."/>
            <person name="Conaco C."/>
            <person name="Dacre M."/>
            <person name="Hellsten U."/>
            <person name="Larroux C."/>
            <person name="Putnam N.H."/>
            <person name="Stanke M."/>
            <person name="Adamska M."/>
            <person name="Darling A."/>
            <person name="Degnan S.M."/>
            <person name="Oakley T.H."/>
            <person name="Plachetzki D.C."/>
            <person name="Zhai Y."/>
            <person name="Adamski M."/>
            <person name="Calcino A."/>
            <person name="Cummins S.F."/>
            <person name="Goodstein D.M."/>
            <person name="Harris C."/>
            <person name="Jackson D.J."/>
            <person name="Leys S.P."/>
            <person name="Shu S."/>
            <person name="Woodcroft B.J."/>
            <person name="Vervoort M."/>
            <person name="Kosik K.S."/>
            <person name="Manning G."/>
            <person name="Degnan B.M."/>
            <person name="Rokhsar D.S."/>
        </authorList>
    </citation>
    <scope>NUCLEOTIDE SEQUENCE [LARGE SCALE GENOMIC DNA]</scope>
</reference>
<feature type="compositionally biased region" description="Acidic residues" evidence="10">
    <location>
        <begin position="362"/>
        <end position="382"/>
    </location>
</feature>
<dbReference type="EnsemblMetazoa" id="Aqu2.1.21811_001">
    <property type="protein sequence ID" value="Aqu2.1.21811_001"/>
    <property type="gene ID" value="Aqu2.1.21811"/>
</dbReference>
<keyword evidence="7" id="KW-0694">RNA-binding</keyword>
<dbReference type="SMART" id="SM00356">
    <property type="entry name" value="ZnF_C3H1"/>
    <property type="match status" value="2"/>
</dbReference>
<dbReference type="KEGG" id="aqu:105314027"/>
<evidence type="ECO:0000256" key="7">
    <source>
        <dbReference type="ARBA" id="ARBA00022884"/>
    </source>
</evidence>
<dbReference type="InterPro" id="IPR006575">
    <property type="entry name" value="RWD_dom"/>
</dbReference>
<evidence type="ECO:0000256" key="10">
    <source>
        <dbReference type="SAM" id="MobiDB-lite"/>
    </source>
</evidence>
<feature type="region of interest" description="Disordered" evidence="10">
    <location>
        <begin position="1"/>
        <end position="45"/>
    </location>
</feature>
<evidence type="ECO:0000256" key="5">
    <source>
        <dbReference type="ARBA" id="ARBA00022771"/>
    </source>
</evidence>
<protein>
    <recommendedName>
        <fullName evidence="15">C3H1-type domain-containing protein</fullName>
    </recommendedName>
</protein>
<organism evidence="13">
    <name type="scientific">Amphimedon queenslandica</name>
    <name type="common">Sponge</name>
    <dbReference type="NCBI Taxonomy" id="400682"/>
    <lineage>
        <taxon>Eukaryota</taxon>
        <taxon>Metazoa</taxon>
        <taxon>Porifera</taxon>
        <taxon>Demospongiae</taxon>
        <taxon>Heteroscleromorpha</taxon>
        <taxon>Haplosclerida</taxon>
        <taxon>Niphatidae</taxon>
        <taxon>Amphimedon</taxon>
    </lineage>
</organism>
<dbReference type="GO" id="GO:0006397">
    <property type="term" value="P:mRNA processing"/>
    <property type="evidence" value="ECO:0007669"/>
    <property type="project" value="UniProtKB-KW"/>
</dbReference>
<dbReference type="GO" id="GO:0008270">
    <property type="term" value="F:zinc ion binding"/>
    <property type="evidence" value="ECO:0007669"/>
    <property type="project" value="UniProtKB-KW"/>
</dbReference>
<evidence type="ECO:0008006" key="15">
    <source>
        <dbReference type="Google" id="ProtNLM"/>
    </source>
</evidence>
<accession>A0A1X7U300</accession>
<dbReference type="InterPro" id="IPR016135">
    <property type="entry name" value="UBQ-conjugating_enzyme/RWD"/>
</dbReference>
<evidence type="ECO:0000256" key="2">
    <source>
        <dbReference type="ARBA" id="ARBA00022664"/>
    </source>
</evidence>
<gene>
    <name evidence="13" type="primary">105314027</name>
</gene>
<dbReference type="InterPro" id="IPR000571">
    <property type="entry name" value="Znf_CCCH"/>
</dbReference>
<feature type="region of interest" description="Disordered" evidence="10">
    <location>
        <begin position="140"/>
        <end position="179"/>
    </location>
</feature>
<dbReference type="GO" id="GO:0003723">
    <property type="term" value="F:RNA binding"/>
    <property type="evidence" value="ECO:0007669"/>
    <property type="project" value="UniProtKB-KW"/>
</dbReference>
<feature type="zinc finger region" description="C3H1-type" evidence="9">
    <location>
        <begin position="67"/>
        <end position="94"/>
    </location>
</feature>
<feature type="region of interest" description="Disordered" evidence="10">
    <location>
        <begin position="361"/>
        <end position="383"/>
    </location>
</feature>
<dbReference type="InterPro" id="IPR045348">
    <property type="entry name" value="CPSF4/Yth1"/>
</dbReference>
<keyword evidence="8" id="KW-0539">Nucleus</keyword>